<dbReference type="AlphaFoldDB" id="A0A430JJP7"/>
<dbReference type="PRINTS" id="PR00412">
    <property type="entry name" value="EPOXHYDRLASE"/>
</dbReference>
<keyword evidence="3" id="KW-1185">Reference proteome</keyword>
<dbReference type="InterPro" id="IPR050266">
    <property type="entry name" value="AB_hydrolase_sf"/>
</dbReference>
<dbReference type="Gene3D" id="3.40.50.1820">
    <property type="entry name" value="alpha/beta hydrolase"/>
    <property type="match status" value="1"/>
</dbReference>
<gene>
    <name evidence="2" type="ORF">EJQ19_03280</name>
</gene>
<dbReference type="GO" id="GO:0016787">
    <property type="term" value="F:hydrolase activity"/>
    <property type="evidence" value="ECO:0007669"/>
    <property type="project" value="UniProtKB-KW"/>
</dbReference>
<sequence length="265" mass="27997">MKINVEGAELFIEEKGQGDAVILLHGFPLDHGMWEAQANALSASFRVVTPDLRGMGQSAVPEQAIAIERYADDVLAIMDSLGIEKAALGGFSMGGYVAFALMRKAPARFTGLILANTRPEADSPEARKNRMNMAASLYEKGPAAARDAMLPKLLTPATLETQPALVDRLRATMDAMPAEGLVHAALAMAFRPDSAALLGGIRVPTLVIAGEHDAIAPPDVMRKMADAIPGARFEVVAGASHLAPMEAPEAFSALLLDFLRNVAAS</sequence>
<dbReference type="OrthoDB" id="252464at2"/>
<dbReference type="Proteomes" id="UP000276128">
    <property type="component" value="Unassembled WGS sequence"/>
</dbReference>
<feature type="domain" description="AB hydrolase-1" evidence="1">
    <location>
        <begin position="20"/>
        <end position="248"/>
    </location>
</feature>
<keyword evidence="2" id="KW-0378">Hydrolase</keyword>
<dbReference type="SUPFAM" id="SSF53474">
    <property type="entry name" value="alpha/beta-Hydrolases"/>
    <property type="match status" value="1"/>
</dbReference>
<evidence type="ECO:0000259" key="1">
    <source>
        <dbReference type="Pfam" id="PF00561"/>
    </source>
</evidence>
<dbReference type="InterPro" id="IPR000073">
    <property type="entry name" value="AB_hydrolase_1"/>
</dbReference>
<protein>
    <submittedName>
        <fullName evidence="2">Alpha/beta fold hydrolase</fullName>
    </submittedName>
</protein>
<reference evidence="2 3" key="1">
    <citation type="submission" date="2018-12" db="EMBL/GenBank/DDBJ databases">
        <title>Bacillus ochoae sp. nov., Paenibacillus whitsoniae sp. nov., Paenibacillus spiritus sp. nov. Isolated from the Mars Exploration Rover during spacecraft assembly.</title>
        <authorList>
            <person name="Seuylemezian A."/>
            <person name="Vaishampayan P."/>
        </authorList>
    </citation>
    <scope>NUCLEOTIDE SEQUENCE [LARGE SCALE GENOMIC DNA]</scope>
    <source>
        <strain evidence="2 3">MER 54</strain>
    </source>
</reference>
<dbReference type="Pfam" id="PF00561">
    <property type="entry name" value="Abhydrolase_1"/>
    <property type="match status" value="1"/>
</dbReference>
<dbReference type="RefSeq" id="WP_126139767.1">
    <property type="nucleotide sequence ID" value="NZ_RXHU01000011.1"/>
</dbReference>
<organism evidence="2 3">
    <name type="scientific">Paenibacillus whitsoniae</name>
    <dbReference type="NCBI Taxonomy" id="2496558"/>
    <lineage>
        <taxon>Bacteria</taxon>
        <taxon>Bacillati</taxon>
        <taxon>Bacillota</taxon>
        <taxon>Bacilli</taxon>
        <taxon>Bacillales</taxon>
        <taxon>Paenibacillaceae</taxon>
        <taxon>Paenibacillus</taxon>
    </lineage>
</organism>
<evidence type="ECO:0000313" key="3">
    <source>
        <dbReference type="Proteomes" id="UP000276128"/>
    </source>
</evidence>
<name>A0A430JJP7_9BACL</name>
<comment type="caution">
    <text evidence="2">The sequence shown here is derived from an EMBL/GenBank/DDBJ whole genome shotgun (WGS) entry which is preliminary data.</text>
</comment>
<dbReference type="InterPro" id="IPR029058">
    <property type="entry name" value="AB_hydrolase_fold"/>
</dbReference>
<evidence type="ECO:0000313" key="2">
    <source>
        <dbReference type="EMBL" id="RTE11317.1"/>
    </source>
</evidence>
<dbReference type="PANTHER" id="PTHR43798">
    <property type="entry name" value="MONOACYLGLYCEROL LIPASE"/>
    <property type="match status" value="1"/>
</dbReference>
<proteinExistence type="predicted"/>
<dbReference type="PRINTS" id="PR00111">
    <property type="entry name" value="ABHYDROLASE"/>
</dbReference>
<dbReference type="InterPro" id="IPR000639">
    <property type="entry name" value="Epox_hydrolase-like"/>
</dbReference>
<dbReference type="EMBL" id="RXHU01000011">
    <property type="protein sequence ID" value="RTE11317.1"/>
    <property type="molecule type" value="Genomic_DNA"/>
</dbReference>
<accession>A0A430JJP7</accession>